<reference evidence="1" key="2">
    <citation type="submission" date="2024-06" db="EMBL/GenBank/DDBJ databases">
        <authorList>
            <person name="Sakai Y."/>
            <person name="Fujii T."/>
        </authorList>
    </citation>
    <scope>NUCLEOTIDE SEQUENCE</scope>
    <source>
        <strain evidence="1">M701</strain>
        <plasmid evidence="1">pM7012</plasmid>
    </source>
</reference>
<accession>V5YNP9</accession>
<dbReference type="EMBL" id="AB853026">
    <property type="protein sequence ID" value="BAO18933.1"/>
    <property type="molecule type" value="Genomic_DNA"/>
</dbReference>
<dbReference type="RefSeq" id="WP_023842476.1">
    <property type="nucleotide sequence ID" value="NC_022995.1"/>
</dbReference>
<name>V5YNP9_9BURK</name>
<sequence length="198" mass="21625">MTTSKKLDRASRLIGPDGQRVFVSVACRDSMEPFEPGVMRNRMVAVKVNDAVYYRAGVDVDDAAEWALTKLKAHPSGFEAAARLAGVWTLGEVPTIHLIVVLISYAQAFEIRWNEIKPSSLQRAWAMGLLPLGRVPVWRSDEQGALESSFSDRPAGDIHVIDPPPSSPELRTTLHALVAVGTGGHRVDPAMLNPFESV</sequence>
<evidence type="ECO:0000313" key="1">
    <source>
        <dbReference type="EMBL" id="BAO18933.1"/>
    </source>
</evidence>
<keyword evidence="1" id="KW-0614">Plasmid</keyword>
<dbReference type="AlphaFoldDB" id="V5YNP9"/>
<proteinExistence type="predicted"/>
<organism evidence="1">
    <name type="scientific">Burkholderia sp. M701</name>
    <dbReference type="NCBI Taxonomy" id="326454"/>
    <lineage>
        <taxon>Bacteria</taxon>
        <taxon>Pseudomonadati</taxon>
        <taxon>Pseudomonadota</taxon>
        <taxon>Betaproteobacteria</taxon>
        <taxon>Burkholderiales</taxon>
        <taxon>Burkholderiaceae</taxon>
        <taxon>Burkholderia</taxon>
    </lineage>
</organism>
<protein>
    <submittedName>
        <fullName evidence="1">Uncharacterized protein</fullName>
    </submittedName>
</protein>
<reference evidence="1" key="1">
    <citation type="journal article" date="2014" name="Microbiology">
        <title>A 2,4-dichlorophenoxyacetic acid degradation plasmid pM7012 discloses distribution of an unclassified megaplasmid group across bacterial species.</title>
        <authorList>
            <person name="Sakai Y."/>
            <person name="Ogawa N."/>
            <person name="Shimomura Y."/>
            <person name="Fujii T."/>
        </authorList>
    </citation>
    <scope>NUCLEOTIDE SEQUENCE</scope>
    <source>
        <strain evidence="1">M701</strain>
    </source>
</reference>
<geneLocation type="plasmid" evidence="1">
    <name>pM7012</name>
</geneLocation>